<dbReference type="Gene3D" id="3.40.50.620">
    <property type="entry name" value="HUPs"/>
    <property type="match status" value="1"/>
</dbReference>
<feature type="binding site" evidence="7">
    <location>
        <position position="108"/>
    </location>
    <ligand>
        <name>L-glutamine</name>
        <dbReference type="ChEBI" id="CHEBI:58359"/>
    </ligand>
</feature>
<dbReference type="CDD" id="cd03766">
    <property type="entry name" value="Gn_AT_II_novel"/>
    <property type="match status" value="1"/>
</dbReference>
<feature type="binding site" evidence="7">
    <location>
        <position position="257"/>
    </location>
    <ligand>
        <name>ATP</name>
        <dbReference type="ChEBI" id="CHEBI:30616"/>
    </ligand>
</feature>
<dbReference type="RefSeq" id="XP_003679384.1">
    <property type="nucleotide sequence ID" value="XM_003679336.1"/>
</dbReference>
<dbReference type="InterPro" id="IPR001962">
    <property type="entry name" value="Asn_synthase"/>
</dbReference>
<dbReference type="PIRSF" id="PIRSF001589">
    <property type="entry name" value="Asn_synthetase_glu-h"/>
    <property type="match status" value="1"/>
</dbReference>
<dbReference type="eggNOG" id="KOG0573">
    <property type="taxonomic scope" value="Eukaryota"/>
</dbReference>
<keyword evidence="10" id="KW-1185">Reference proteome</keyword>
<dbReference type="AlphaFoldDB" id="G8ZNH9"/>
<dbReference type="FunCoup" id="G8ZNH9">
    <property type="interactions" value="755"/>
</dbReference>
<dbReference type="GO" id="GO:0004066">
    <property type="term" value="F:asparagine synthase (glutamine-hydrolyzing) activity"/>
    <property type="evidence" value="ECO:0007669"/>
    <property type="project" value="InterPro"/>
</dbReference>
<evidence type="ECO:0000313" key="10">
    <source>
        <dbReference type="Proteomes" id="UP000005627"/>
    </source>
</evidence>
<feature type="domain" description="Glutamine amidotransferase type-2" evidence="8">
    <location>
        <begin position="2"/>
        <end position="202"/>
    </location>
</feature>
<dbReference type="OrthoDB" id="10252281at2759"/>
<evidence type="ECO:0000256" key="3">
    <source>
        <dbReference type="ARBA" id="ARBA00022840"/>
    </source>
</evidence>
<evidence type="ECO:0000256" key="1">
    <source>
        <dbReference type="ARBA" id="ARBA00022605"/>
    </source>
</evidence>
<dbReference type="SUPFAM" id="SSF56235">
    <property type="entry name" value="N-terminal nucleophile aminohydrolases (Ntn hydrolases)"/>
    <property type="match status" value="1"/>
</dbReference>
<dbReference type="PROSITE" id="PS51278">
    <property type="entry name" value="GATASE_TYPE_2"/>
    <property type="match status" value="1"/>
</dbReference>
<dbReference type="Pfam" id="PF13537">
    <property type="entry name" value="GATase_7"/>
    <property type="match status" value="1"/>
</dbReference>
<dbReference type="HOGENOM" id="CLU_012368_2_0_1"/>
<evidence type="ECO:0000313" key="9">
    <source>
        <dbReference type="EMBL" id="CCE90173.1"/>
    </source>
</evidence>
<keyword evidence="4" id="KW-0061">Asparagine biosynthesis</keyword>
<protein>
    <recommendedName>
        <fullName evidence="8">Glutamine amidotransferase type-2 domain-containing protein</fullName>
    </recommendedName>
</protein>
<dbReference type="CDD" id="cd01991">
    <property type="entry name" value="Asn_synthase_B_C"/>
    <property type="match status" value="1"/>
</dbReference>
<sequence length="516" mass="58520">MCGILLHYAPLKSDNHCFVDEYVEDIADGHSQRSKTTAFFDSMVPYIKSRGPDYSSLRVSSEHSTAWYSSVLSLREPFTSQSVKVGNRFILQFNGELYNQEITAHDNDTQFIVSKLQEGYHDVCQIIRQLSGEFAYTLYDLQQRKFYYGRDNVGKRSLSYHLSAITGELYISSVSGAIPGFKDCIAGVVYVYDTESKTLDDSIKLESQYFITKKLDEELTCLDSTVEQLYGMLSLAVRKRVLSIHPLHLEQSPVGVLFSGGLDCSVIAALICEQLQKYPVCRRTIELLNVGFENPRTGILPQETPDRILAKRSTKLLRKLYPEIDIRLIEIDVSYEDYLRVRPHVIKLMYPKNTEMDLSIAMAFYFASGRMGEVCDSSGNIMQSSRNGIVLFSGLGADELYGGYHKLANKSPSELKEELTRQINNIHDRNLNRDDKVIADNGVEVRYPFLDHDVIKFSTEEIPINYKVNKMILRRLASHQLSLGLISDEPKRAIQFGARSAKMTKDGNKHGTDLLS</sequence>
<evidence type="ECO:0000256" key="4">
    <source>
        <dbReference type="ARBA" id="ARBA00022888"/>
    </source>
</evidence>
<dbReference type="InterPro" id="IPR029055">
    <property type="entry name" value="Ntn_hydrolases_N"/>
</dbReference>
<evidence type="ECO:0000256" key="2">
    <source>
        <dbReference type="ARBA" id="ARBA00022741"/>
    </source>
</evidence>
<organism evidence="9 10">
    <name type="scientific">Torulaspora delbrueckii</name>
    <name type="common">Yeast</name>
    <name type="synonym">Candida colliculosa</name>
    <dbReference type="NCBI Taxonomy" id="4950"/>
    <lineage>
        <taxon>Eukaryota</taxon>
        <taxon>Fungi</taxon>
        <taxon>Dikarya</taxon>
        <taxon>Ascomycota</taxon>
        <taxon>Saccharomycotina</taxon>
        <taxon>Saccharomycetes</taxon>
        <taxon>Saccharomycetales</taxon>
        <taxon>Saccharomycetaceae</taxon>
        <taxon>Torulaspora</taxon>
    </lineage>
</organism>
<dbReference type="KEGG" id="tdl:TDEL_0B00440"/>
<dbReference type="Proteomes" id="UP000005627">
    <property type="component" value="Chromosome 2"/>
</dbReference>
<gene>
    <name evidence="9" type="primary">TDEL0B00440</name>
    <name evidence="9" type="ORF">TDEL_0B00440</name>
</gene>
<dbReference type="InParanoid" id="G8ZNH9"/>
<dbReference type="InterPro" id="IPR006426">
    <property type="entry name" value="Asn_synth_AEB"/>
</dbReference>
<dbReference type="PANTHER" id="PTHR45937:SF1">
    <property type="entry name" value="ASPARAGINE SYNTHETASE DOMAIN-CONTAINING PROTEIN 1"/>
    <property type="match status" value="1"/>
</dbReference>
<evidence type="ECO:0000256" key="6">
    <source>
        <dbReference type="PIRNR" id="PIRNR001589"/>
    </source>
</evidence>
<keyword evidence="2 6" id="KW-0547">Nucleotide-binding</keyword>
<feature type="binding site" evidence="7">
    <location>
        <position position="290"/>
    </location>
    <ligand>
        <name>ATP</name>
        <dbReference type="ChEBI" id="CHEBI:30616"/>
    </ligand>
</feature>
<dbReference type="InterPro" id="IPR014729">
    <property type="entry name" value="Rossmann-like_a/b/a_fold"/>
</dbReference>
<dbReference type="GO" id="GO:0006529">
    <property type="term" value="P:asparagine biosynthetic process"/>
    <property type="evidence" value="ECO:0007669"/>
    <property type="project" value="UniProtKB-KW"/>
</dbReference>
<dbReference type="SUPFAM" id="SSF52402">
    <property type="entry name" value="Adenine nucleotide alpha hydrolases-like"/>
    <property type="match status" value="1"/>
</dbReference>
<dbReference type="GeneID" id="11503280"/>
<dbReference type="InterPro" id="IPR017932">
    <property type="entry name" value="GATase_2_dom"/>
</dbReference>
<dbReference type="Pfam" id="PF00733">
    <property type="entry name" value="Asn_synthase"/>
    <property type="match status" value="1"/>
</dbReference>
<dbReference type="GO" id="GO:0005524">
    <property type="term" value="F:ATP binding"/>
    <property type="evidence" value="ECO:0007669"/>
    <property type="project" value="UniProtKB-KW"/>
</dbReference>
<accession>G8ZNH9</accession>
<evidence type="ECO:0000256" key="5">
    <source>
        <dbReference type="ARBA" id="ARBA00022962"/>
    </source>
</evidence>
<reference evidence="9 10" key="1">
    <citation type="journal article" date="2011" name="Proc. Natl. Acad. Sci. U.S.A.">
        <title>Evolutionary erosion of yeast sex chromosomes by mating-type switching accidents.</title>
        <authorList>
            <person name="Gordon J.L."/>
            <person name="Armisen D."/>
            <person name="Proux-Wera E."/>
            <person name="Oheigeartaigh S.S."/>
            <person name="Byrne K.P."/>
            <person name="Wolfe K.H."/>
        </authorList>
    </citation>
    <scope>NUCLEOTIDE SEQUENCE [LARGE SCALE GENOMIC DNA]</scope>
    <source>
        <strain evidence="10">ATCC 10662 / CBS 1146 / NBRC 0425 / NCYC 2629 / NRRL Y-866</strain>
    </source>
</reference>
<evidence type="ECO:0000256" key="7">
    <source>
        <dbReference type="PIRSR" id="PIRSR001589-2"/>
    </source>
</evidence>
<evidence type="ECO:0000259" key="8">
    <source>
        <dbReference type="PROSITE" id="PS51278"/>
    </source>
</evidence>
<feature type="binding site" evidence="7">
    <location>
        <begin position="393"/>
        <end position="394"/>
    </location>
    <ligand>
        <name>ATP</name>
        <dbReference type="ChEBI" id="CHEBI:30616"/>
    </ligand>
</feature>
<keyword evidence="1" id="KW-0028">Amino-acid biosynthesis</keyword>
<keyword evidence="3 6" id="KW-0067">ATP-binding</keyword>
<dbReference type="InterPro" id="IPR051857">
    <property type="entry name" value="Asn_synthetase_domain"/>
</dbReference>
<proteinExistence type="predicted"/>
<dbReference type="PANTHER" id="PTHR45937">
    <property type="entry name" value="ASPARAGINE SYNTHETASE DOMAIN-CONTAINING PROTEIN 1"/>
    <property type="match status" value="1"/>
</dbReference>
<name>G8ZNH9_TORDE</name>
<dbReference type="STRING" id="1076872.G8ZNH9"/>
<keyword evidence="5" id="KW-0315">Glutamine amidotransferase</keyword>
<dbReference type="Gene3D" id="3.60.20.10">
    <property type="entry name" value="Glutamine Phosphoribosylpyrophosphate, subunit 1, domain 1"/>
    <property type="match status" value="1"/>
</dbReference>
<dbReference type="EMBL" id="HE616743">
    <property type="protein sequence ID" value="CCE90173.1"/>
    <property type="molecule type" value="Genomic_DNA"/>
</dbReference>